<feature type="region of interest" description="Disordered" evidence="2">
    <location>
        <begin position="795"/>
        <end position="837"/>
    </location>
</feature>
<feature type="compositionally biased region" description="Acidic residues" evidence="2">
    <location>
        <begin position="567"/>
        <end position="578"/>
    </location>
</feature>
<dbReference type="SUPFAM" id="SSF50249">
    <property type="entry name" value="Nucleic acid-binding proteins"/>
    <property type="match status" value="1"/>
</dbReference>
<feature type="compositionally biased region" description="Polar residues" evidence="2">
    <location>
        <begin position="105"/>
        <end position="118"/>
    </location>
</feature>
<dbReference type="Proteomes" id="UP001642464">
    <property type="component" value="Unassembled WGS sequence"/>
</dbReference>
<feature type="compositionally biased region" description="Acidic residues" evidence="2">
    <location>
        <begin position="498"/>
        <end position="511"/>
    </location>
</feature>
<organism evidence="4 5">
    <name type="scientific">Durusdinium trenchii</name>
    <dbReference type="NCBI Taxonomy" id="1381693"/>
    <lineage>
        <taxon>Eukaryota</taxon>
        <taxon>Sar</taxon>
        <taxon>Alveolata</taxon>
        <taxon>Dinophyceae</taxon>
        <taxon>Suessiales</taxon>
        <taxon>Symbiodiniaceae</taxon>
        <taxon>Durusdinium</taxon>
    </lineage>
</organism>
<feature type="compositionally biased region" description="Low complexity" evidence="2">
    <location>
        <begin position="551"/>
        <end position="566"/>
    </location>
</feature>
<evidence type="ECO:0000313" key="5">
    <source>
        <dbReference type="Proteomes" id="UP001642464"/>
    </source>
</evidence>
<evidence type="ECO:0000256" key="1">
    <source>
        <dbReference type="PROSITE-ProRule" id="PRU00723"/>
    </source>
</evidence>
<feature type="region of interest" description="Disordered" evidence="2">
    <location>
        <begin position="733"/>
        <end position="764"/>
    </location>
</feature>
<dbReference type="EMBL" id="CAXAMM010001381">
    <property type="protein sequence ID" value="CAK8991757.1"/>
    <property type="molecule type" value="Genomic_DNA"/>
</dbReference>
<feature type="compositionally biased region" description="Basic and acidic residues" evidence="2">
    <location>
        <begin position="173"/>
        <end position="182"/>
    </location>
</feature>
<dbReference type="PROSITE" id="PS50103">
    <property type="entry name" value="ZF_C3H1"/>
    <property type="match status" value="1"/>
</dbReference>
<keyword evidence="5" id="KW-1185">Reference proteome</keyword>
<feature type="region of interest" description="Disordered" evidence="2">
    <location>
        <begin position="227"/>
        <end position="246"/>
    </location>
</feature>
<feature type="compositionally biased region" description="Basic residues" evidence="2">
    <location>
        <begin position="523"/>
        <end position="532"/>
    </location>
</feature>
<gene>
    <name evidence="4" type="ORF">SCF082_LOCUS2796</name>
</gene>
<feature type="zinc finger region" description="C3H1-type" evidence="1">
    <location>
        <begin position="775"/>
        <end position="802"/>
    </location>
</feature>
<accession>A0ABP0HPT7</accession>
<proteinExistence type="predicted"/>
<dbReference type="InterPro" id="IPR006575">
    <property type="entry name" value="RWD_dom"/>
</dbReference>
<protein>
    <submittedName>
        <fullName evidence="4">RWD domain-containing protein</fullName>
    </submittedName>
</protein>
<feature type="compositionally biased region" description="Low complexity" evidence="2">
    <location>
        <begin position="819"/>
        <end position="831"/>
    </location>
</feature>
<dbReference type="Pfam" id="PF05773">
    <property type="entry name" value="RWD"/>
    <property type="match status" value="1"/>
</dbReference>
<feature type="region of interest" description="Disordered" evidence="2">
    <location>
        <begin position="165"/>
        <end position="190"/>
    </location>
</feature>
<dbReference type="InterPro" id="IPR012340">
    <property type="entry name" value="NA-bd_OB-fold"/>
</dbReference>
<feature type="domain" description="C3H1-type" evidence="3">
    <location>
        <begin position="775"/>
        <end position="802"/>
    </location>
</feature>
<evidence type="ECO:0000313" key="4">
    <source>
        <dbReference type="EMBL" id="CAK8991757.1"/>
    </source>
</evidence>
<evidence type="ECO:0000259" key="3">
    <source>
        <dbReference type="PROSITE" id="PS50103"/>
    </source>
</evidence>
<feature type="region of interest" description="Disordered" evidence="2">
    <location>
        <begin position="104"/>
        <end position="128"/>
    </location>
</feature>
<dbReference type="Gene3D" id="3.10.110.10">
    <property type="entry name" value="Ubiquitin Conjugating Enzyme"/>
    <property type="match status" value="1"/>
</dbReference>
<comment type="caution">
    <text evidence="4">The sequence shown here is derived from an EMBL/GenBank/DDBJ whole genome shotgun (WGS) entry which is preliminary data.</text>
</comment>
<dbReference type="InterPro" id="IPR016135">
    <property type="entry name" value="UBQ-conjugating_enzyme/RWD"/>
</dbReference>
<reference evidence="4 5" key="1">
    <citation type="submission" date="2024-02" db="EMBL/GenBank/DDBJ databases">
        <authorList>
            <person name="Chen Y."/>
            <person name="Shah S."/>
            <person name="Dougan E. K."/>
            <person name="Thang M."/>
            <person name="Chan C."/>
        </authorList>
    </citation>
    <scope>NUCLEOTIDE SEQUENCE [LARGE SCALE GENOMIC DNA]</scope>
</reference>
<dbReference type="SUPFAM" id="SSF54495">
    <property type="entry name" value="UBC-like"/>
    <property type="match status" value="1"/>
</dbReference>
<dbReference type="InterPro" id="IPR000571">
    <property type="entry name" value="Znf_CCCH"/>
</dbReference>
<keyword evidence="1" id="KW-0862">Zinc</keyword>
<feature type="region of interest" description="Disordered" evidence="2">
    <location>
        <begin position="463"/>
        <end position="578"/>
    </location>
</feature>
<evidence type="ECO:0000256" key="2">
    <source>
        <dbReference type="SAM" id="MobiDB-lite"/>
    </source>
</evidence>
<keyword evidence="1" id="KW-0863">Zinc-finger</keyword>
<name>A0ABP0HPT7_9DINO</name>
<dbReference type="Gene3D" id="2.40.50.140">
    <property type="entry name" value="Nucleic acid-binding proteins"/>
    <property type="match status" value="1"/>
</dbReference>
<feature type="compositionally biased region" description="Basic and acidic residues" evidence="2">
    <location>
        <begin position="737"/>
        <end position="750"/>
    </location>
</feature>
<keyword evidence="1" id="KW-0479">Metal-binding</keyword>
<feature type="compositionally biased region" description="Basic and acidic residues" evidence="2">
    <location>
        <begin position="795"/>
        <end position="818"/>
    </location>
</feature>
<sequence>MGTRVRITQNRLMGTVLSWKGRFGWIRSDKRINHEEAVKHGGRVYVHISDVEGRVELAEDARVSFFAYSDGDGLGAEQVQIEIQNLSHRTSEIAGVATVVKTRAQRSSPSGLGAQTGTAVPPKPSPAQPKQLFPFASGVAPKAWPCPKPSVKASPKVAPKAKAVATGWDDEASETRENREAPETPVAGTPMATVPEAEASEAPARRWRFQGASAPVNVAPEAARAVAPPSPKAKAPQAKPQAKAAPAGSMDGMALAAAAAANYTPPPGAIRWWKDLAGDCCPISLSPLEELSVDPFGLVGTAENTEAPSEGIWGKAGERMVCQEQQQSVHWFDGMFLASFLVSSGQLIDPVNRRALSRGECQSLDEYIAAHGFPAVHVTDAFDLAKAVRTTRSDGPAATRMAALEREAASMLRSLFDFRSVGNATSRVVPDVNAVSAPQSGAEVSEEQASEAPAASVHWPALGELPTESRPSAQQEERRIRTCTQRTVHNDGGLQVVDDTEFDVEFEEDPSEPTLAESASAPRRSRLARLPRARGDAAQITFSVTGRARAEPSSRPQRSQAQAQSEESGESDSPQDEPLEVETWIPEWATPDLHERQLAEIEIVEAMFPEEFQVLTPEVRTHLKECFSRGIVSRAPEPLRIQVSQHLDGPRGGCAAIVEFSMPPFYPLHNASIVLQEDERTGAAGAGTGWIREALSALQITLRTEVLPSLEGSEVIQKVLDWLNMHAPEILASSQREAADPKRKQEREAAEPAASTTKAERIEQARKERLSAKFTEKWDLCYAFVKHGSCKDKNCQWRHELPKKEGASTPDEKDEGKASKASSSGKSTAKAGGKKKK</sequence>